<gene>
    <name evidence="7" type="ORF">SCF082_LOCUS2947</name>
</gene>
<evidence type="ECO:0000256" key="3">
    <source>
        <dbReference type="ARBA" id="ARBA00023002"/>
    </source>
</evidence>
<dbReference type="InterPro" id="IPR013785">
    <property type="entry name" value="Aldolase_TIM"/>
</dbReference>
<protein>
    <submittedName>
        <fullName evidence="7">Inosine-5'-monophosphate dehydrogenase (IMP dehydrogenase) (IMPD) (IMPDH)</fullName>
    </submittedName>
</protein>
<keyword evidence="2" id="KW-0479">Metal-binding</keyword>
<proteinExistence type="inferred from homology"/>
<evidence type="ECO:0000256" key="1">
    <source>
        <dbReference type="ARBA" id="ARBA00005502"/>
    </source>
</evidence>
<dbReference type="Pfam" id="PF00478">
    <property type="entry name" value="IMPDH"/>
    <property type="match status" value="1"/>
</dbReference>
<dbReference type="PIRSF" id="PIRSF000130">
    <property type="entry name" value="IMPDH"/>
    <property type="match status" value="1"/>
</dbReference>
<comment type="similarity">
    <text evidence="1">Belongs to the IMPDH/GMPR family.</text>
</comment>
<dbReference type="Proteomes" id="UP001642464">
    <property type="component" value="Unassembled WGS sequence"/>
</dbReference>
<keyword evidence="3" id="KW-0560">Oxidoreductase</keyword>
<reference evidence="7 8" key="1">
    <citation type="submission" date="2024-02" db="EMBL/GenBank/DDBJ databases">
        <authorList>
            <person name="Chen Y."/>
            <person name="Shah S."/>
            <person name="Dougan E. K."/>
            <person name="Thang M."/>
            <person name="Chan C."/>
        </authorList>
    </citation>
    <scope>NUCLEOTIDE SEQUENCE [LARGE SCALE GENOMIC DNA]</scope>
</reference>
<evidence type="ECO:0000256" key="2">
    <source>
        <dbReference type="ARBA" id="ARBA00022723"/>
    </source>
</evidence>
<keyword evidence="8" id="KW-1185">Reference proteome</keyword>
<dbReference type="PANTHER" id="PTHR11911">
    <property type="entry name" value="INOSINE-5-MONOPHOSPHATE DEHYDROGENASE RELATED"/>
    <property type="match status" value="1"/>
</dbReference>
<sequence length="507" mass="54281">MADPASNGWPAGKVFDAATQSFTYDDLVFMPGLPNFESSEVDLSGHVTKNLKLRCPVLGSPSDTVTGPKMAIELALHGAMGIIHANQSVESQVNMVQAVKRFVSGFILEPFVMSPTQTLADLDKLKETKGVSSVPITHDGRLGGRLVGIVTARDTDLCEDRSECLCTVMTENIVTAKEPLAFAEAIDILKREKVGKLLILDAQDRLVSMVTRSDLKKVRDYPEMSRDLSGKLLVGAAVPAKEGQPDEARANALAEAGANLLYLFGDGVDAQLELIQRLKVKYPSVELLAGPAASVREAKRLVQAGSDGVVAGTGCDVGGDVEAPKAVALGRGEATMVYEVAFYVTRNFALPVCAAGVRSSAQALVAMGLGASSVILREPLAGATEAPTGGTAAPPLHHPHSLVSATGVRYGSSCAWERQVTVPRSVAMQVPHRSQVKAFLMYFFSGLQKGFRQIGFRNLQELHVALEKEALRMECRLPYGLQLREACIQAKRNSEFPLVAPAWSSLR</sequence>
<comment type="caution">
    <text evidence="7">The sequence shown here is derived from an EMBL/GenBank/DDBJ whole genome shotgun (WGS) entry which is preliminary data.</text>
</comment>
<dbReference type="InterPro" id="IPR046342">
    <property type="entry name" value="CBS_dom_sf"/>
</dbReference>
<dbReference type="Gene3D" id="3.20.20.70">
    <property type="entry name" value="Aldolase class I"/>
    <property type="match status" value="1"/>
</dbReference>
<evidence type="ECO:0000313" key="8">
    <source>
        <dbReference type="Proteomes" id="UP001642464"/>
    </source>
</evidence>
<dbReference type="InterPro" id="IPR001093">
    <property type="entry name" value="IMP_DH_GMPRt"/>
</dbReference>
<dbReference type="InterPro" id="IPR005990">
    <property type="entry name" value="IMP_DH"/>
</dbReference>
<dbReference type="CDD" id="cd04601">
    <property type="entry name" value="CBS_pair_IMPDH"/>
    <property type="match status" value="1"/>
</dbReference>
<organism evidence="7 8">
    <name type="scientific">Durusdinium trenchii</name>
    <dbReference type="NCBI Taxonomy" id="1381693"/>
    <lineage>
        <taxon>Eukaryota</taxon>
        <taxon>Sar</taxon>
        <taxon>Alveolata</taxon>
        <taxon>Dinophyceae</taxon>
        <taxon>Suessiales</taxon>
        <taxon>Symbiodiniaceae</taxon>
        <taxon>Durusdinium</taxon>
    </lineage>
</organism>
<evidence type="ECO:0000313" key="7">
    <source>
        <dbReference type="EMBL" id="CAK8992099.1"/>
    </source>
</evidence>
<dbReference type="EMBL" id="CAXAMM010001470">
    <property type="protein sequence ID" value="CAK8992099.1"/>
    <property type="molecule type" value="Genomic_DNA"/>
</dbReference>
<name>A0ABP0HPF2_9DINO</name>
<dbReference type="Pfam" id="PF00571">
    <property type="entry name" value="CBS"/>
    <property type="match status" value="2"/>
</dbReference>
<dbReference type="PANTHER" id="PTHR11911:SF111">
    <property type="entry name" value="INOSINE-5'-MONOPHOSPHATE DEHYDROGENASE"/>
    <property type="match status" value="1"/>
</dbReference>
<keyword evidence="4 5" id="KW-0129">CBS domain</keyword>
<feature type="domain" description="CBS" evidence="6">
    <location>
        <begin position="169"/>
        <end position="228"/>
    </location>
</feature>
<evidence type="ECO:0000256" key="4">
    <source>
        <dbReference type="ARBA" id="ARBA00023122"/>
    </source>
</evidence>
<accession>A0ABP0HPF2</accession>
<dbReference type="SMART" id="SM00116">
    <property type="entry name" value="CBS"/>
    <property type="match status" value="2"/>
</dbReference>
<dbReference type="PROSITE" id="PS51371">
    <property type="entry name" value="CBS"/>
    <property type="match status" value="1"/>
</dbReference>
<dbReference type="InterPro" id="IPR000644">
    <property type="entry name" value="CBS_dom"/>
</dbReference>
<evidence type="ECO:0000256" key="5">
    <source>
        <dbReference type="PROSITE-ProRule" id="PRU00703"/>
    </source>
</evidence>
<evidence type="ECO:0000259" key="6">
    <source>
        <dbReference type="PROSITE" id="PS51371"/>
    </source>
</evidence>
<dbReference type="SUPFAM" id="SSF51412">
    <property type="entry name" value="Inosine monophosphate dehydrogenase (IMPDH)"/>
    <property type="match status" value="1"/>
</dbReference>
<dbReference type="SMART" id="SM01240">
    <property type="entry name" value="IMPDH"/>
    <property type="match status" value="1"/>
</dbReference>
<dbReference type="SUPFAM" id="SSF54631">
    <property type="entry name" value="CBS-domain pair"/>
    <property type="match status" value="1"/>
</dbReference>